<sequence length="83" mass="9363">MQAITYTEARQNLAGTMSKVAEDFEPILITRSKGGNCVLMSYEQYCSLEETAYLMRSPTNAKRLLDSVAELRQGQGIERELIE</sequence>
<accession>A0A223MBX1</accession>
<dbReference type="NCBIfam" id="NF008499">
    <property type="entry name" value="PRK11409.1"/>
    <property type="match status" value="1"/>
</dbReference>
<comment type="similarity">
    <text evidence="1 2">Belongs to the phD/YefM antitoxin family.</text>
</comment>
<dbReference type="InterPro" id="IPR036165">
    <property type="entry name" value="YefM-like_sf"/>
</dbReference>
<dbReference type="EMBL" id="LR134515">
    <property type="protein sequence ID" value="VEJ17274.1"/>
    <property type="molecule type" value="Genomic_DNA"/>
</dbReference>
<evidence type="ECO:0000313" key="3">
    <source>
        <dbReference type="EMBL" id="MCY6523939.1"/>
    </source>
</evidence>
<evidence type="ECO:0000256" key="2">
    <source>
        <dbReference type="RuleBase" id="RU362080"/>
    </source>
</evidence>
<name>A0A223MBX1_ACTPL</name>
<dbReference type="SUPFAM" id="SSF143120">
    <property type="entry name" value="YefM-like"/>
    <property type="match status" value="1"/>
</dbReference>
<evidence type="ECO:0000313" key="4">
    <source>
        <dbReference type="EMBL" id="VEJ17274.1"/>
    </source>
</evidence>
<dbReference type="Gene3D" id="6.10.250.330">
    <property type="match status" value="1"/>
</dbReference>
<reference evidence="3" key="2">
    <citation type="journal article" date="2021" name="Vet Sci">
        <title>O-Serogroups and Pathovirotypes of Escherichia coli Isolated from Post-Weaning Piglets Showing Diarrhoea and/or Oedema in South Korea.</title>
        <authorList>
            <person name="Byun J.W."/>
            <person name="Moon B.Y."/>
            <person name="Do K.H."/>
            <person name="Lee K."/>
            <person name="Lee H.Y."/>
            <person name="Kim W.I."/>
            <person name="So B."/>
            <person name="Lee W.K."/>
        </authorList>
    </citation>
    <scope>NUCLEOTIDE SEQUENCE</scope>
    <source>
        <strain evidence="3">84/14</strain>
    </source>
</reference>
<protein>
    <recommendedName>
        <fullName evidence="2">Antitoxin</fullName>
    </recommendedName>
</protein>
<dbReference type="OrthoDB" id="9802003at2"/>
<dbReference type="InterPro" id="IPR051405">
    <property type="entry name" value="phD/YefM_antitoxin"/>
</dbReference>
<dbReference type="EMBL" id="JAPQFC010000001">
    <property type="protein sequence ID" value="MCY6523939.1"/>
    <property type="molecule type" value="Genomic_DNA"/>
</dbReference>
<reference evidence="3" key="3">
    <citation type="submission" date="2022-12" db="EMBL/GenBank/DDBJ databases">
        <authorList>
            <person name="Kardos G."/>
            <person name="Sarkozi R."/>
            <person name="Laczko L."/>
            <person name="Marton S."/>
            <person name="Makrai L."/>
            <person name="Banyai K."/>
            <person name="Fodor L."/>
        </authorList>
    </citation>
    <scope>NUCLEOTIDE SEQUENCE</scope>
    <source>
        <strain evidence="3">84/14</strain>
    </source>
</reference>
<dbReference type="Proteomes" id="UP001077788">
    <property type="component" value="Unassembled WGS sequence"/>
</dbReference>
<dbReference type="SMR" id="A0A223MBX1"/>
<evidence type="ECO:0000256" key="1">
    <source>
        <dbReference type="ARBA" id="ARBA00009981"/>
    </source>
</evidence>
<dbReference type="Pfam" id="PF02604">
    <property type="entry name" value="PhdYeFM_antitox"/>
    <property type="match status" value="1"/>
</dbReference>
<reference evidence="4 5" key="1">
    <citation type="submission" date="2018-12" db="EMBL/GenBank/DDBJ databases">
        <authorList>
            <consortium name="Pathogen Informatics"/>
        </authorList>
    </citation>
    <scope>NUCLEOTIDE SEQUENCE [LARGE SCALE GENOMIC DNA]</scope>
    <source>
        <strain evidence="4 5">NCTC10976</strain>
    </source>
</reference>
<organism evidence="4 5">
    <name type="scientific">Actinobacillus pleuropneumoniae</name>
    <name type="common">Haemophilus pleuropneumoniae</name>
    <dbReference type="NCBI Taxonomy" id="715"/>
    <lineage>
        <taxon>Bacteria</taxon>
        <taxon>Pseudomonadati</taxon>
        <taxon>Pseudomonadota</taxon>
        <taxon>Gammaproteobacteria</taxon>
        <taxon>Pasteurellales</taxon>
        <taxon>Pasteurellaceae</taxon>
        <taxon>Actinobacillus</taxon>
    </lineage>
</organism>
<evidence type="ECO:0000313" key="5">
    <source>
        <dbReference type="Proteomes" id="UP000275510"/>
    </source>
</evidence>
<dbReference type="Proteomes" id="UP000275510">
    <property type="component" value="Chromosome"/>
</dbReference>
<proteinExistence type="inferred from homology"/>
<dbReference type="AlphaFoldDB" id="A0A223MBX1"/>
<dbReference type="InterPro" id="IPR006442">
    <property type="entry name" value="Antitoxin_Phd/YefM"/>
</dbReference>
<dbReference type="PANTHER" id="PTHR33713:SF6">
    <property type="entry name" value="ANTITOXIN YEFM"/>
    <property type="match status" value="1"/>
</dbReference>
<dbReference type="GeneID" id="48599517"/>
<gene>
    <name evidence="4" type="primary">yefM</name>
    <name evidence="4" type="ORF">NCTC10976_01388</name>
    <name evidence="3" type="ORF">OYG11_06815</name>
</gene>
<dbReference type="Gene3D" id="3.40.1620.10">
    <property type="entry name" value="YefM-like domain"/>
    <property type="match status" value="1"/>
</dbReference>
<dbReference type="PANTHER" id="PTHR33713">
    <property type="entry name" value="ANTITOXIN YAFN-RELATED"/>
    <property type="match status" value="1"/>
</dbReference>
<dbReference type="NCBIfam" id="TIGR01552">
    <property type="entry name" value="phd_fam"/>
    <property type="match status" value="1"/>
</dbReference>
<dbReference type="RefSeq" id="WP_005598318.1">
    <property type="nucleotide sequence ID" value="NZ_CBDBSV010000127.1"/>
</dbReference>
<comment type="function">
    <text evidence="2">Antitoxin component of a type II toxin-antitoxin (TA) system.</text>
</comment>